<keyword evidence="8" id="KW-1185">Reference proteome</keyword>
<dbReference type="RefSeq" id="WP_116709635.1">
    <property type="nucleotide sequence ID" value="NZ_QEKW01000010.1"/>
</dbReference>
<dbReference type="InterPro" id="IPR013324">
    <property type="entry name" value="RNA_pol_sigma_r3/r4-like"/>
</dbReference>
<dbReference type="OrthoDB" id="3785047at2"/>
<proteinExistence type="inferred from homology"/>
<comment type="similarity">
    <text evidence="1">Belongs to the sigma-70 factor family. ECF subfamily.</text>
</comment>
<sequence>MSRDDFEEFLVDHVPRLGRLAWALAIQSGADHHELVSGTVRVLYRRWPTIRPPIAATRWAFARTTMVNLARSEERRARARGEVPADDLQEVLDRTLRRSPWDDDPAFAMVCREEELTVYRAIRRLPPAEREIMMVIVQDFSWPETAAVLGIAVKDVRAGVLRARRRLRGLLKEDDGDA</sequence>
<evidence type="ECO:0000259" key="6">
    <source>
        <dbReference type="Pfam" id="PF08281"/>
    </source>
</evidence>
<protein>
    <submittedName>
        <fullName evidence="7">RNA polymerase sigma-70 factor (ECF subfamily)</fullName>
    </submittedName>
</protein>
<dbReference type="AlphaFoldDB" id="A0A2U1F713"/>
<keyword evidence="4" id="KW-0238">DNA-binding</keyword>
<dbReference type="InterPro" id="IPR013325">
    <property type="entry name" value="RNA_pol_sigma_r2"/>
</dbReference>
<keyword evidence="2" id="KW-0805">Transcription regulation</keyword>
<dbReference type="Gene3D" id="1.10.1740.10">
    <property type="match status" value="1"/>
</dbReference>
<dbReference type="InterPro" id="IPR039425">
    <property type="entry name" value="RNA_pol_sigma-70-like"/>
</dbReference>
<dbReference type="EMBL" id="QEKW01000010">
    <property type="protein sequence ID" value="PVZ07958.1"/>
    <property type="molecule type" value="Genomic_DNA"/>
</dbReference>
<name>A0A2U1F713_9PSEU</name>
<dbReference type="Pfam" id="PF08281">
    <property type="entry name" value="Sigma70_r4_2"/>
    <property type="match status" value="1"/>
</dbReference>
<dbReference type="GO" id="GO:0003677">
    <property type="term" value="F:DNA binding"/>
    <property type="evidence" value="ECO:0007669"/>
    <property type="project" value="UniProtKB-KW"/>
</dbReference>
<evidence type="ECO:0000256" key="2">
    <source>
        <dbReference type="ARBA" id="ARBA00023015"/>
    </source>
</evidence>
<dbReference type="Proteomes" id="UP000245639">
    <property type="component" value="Unassembled WGS sequence"/>
</dbReference>
<evidence type="ECO:0000256" key="1">
    <source>
        <dbReference type="ARBA" id="ARBA00010641"/>
    </source>
</evidence>
<accession>A0A2U1F713</accession>
<dbReference type="InterPro" id="IPR036388">
    <property type="entry name" value="WH-like_DNA-bd_sf"/>
</dbReference>
<keyword evidence="5" id="KW-0804">Transcription</keyword>
<evidence type="ECO:0000313" key="7">
    <source>
        <dbReference type="EMBL" id="PVZ07958.1"/>
    </source>
</evidence>
<dbReference type="PANTHER" id="PTHR43133:SF50">
    <property type="entry name" value="ECF RNA POLYMERASE SIGMA FACTOR SIGM"/>
    <property type="match status" value="1"/>
</dbReference>
<evidence type="ECO:0000256" key="4">
    <source>
        <dbReference type="ARBA" id="ARBA00023125"/>
    </source>
</evidence>
<dbReference type="PANTHER" id="PTHR43133">
    <property type="entry name" value="RNA POLYMERASE ECF-TYPE SIGMA FACTO"/>
    <property type="match status" value="1"/>
</dbReference>
<evidence type="ECO:0000256" key="3">
    <source>
        <dbReference type="ARBA" id="ARBA00023082"/>
    </source>
</evidence>
<feature type="domain" description="RNA polymerase sigma factor 70 region 4 type 2" evidence="6">
    <location>
        <begin position="118"/>
        <end position="167"/>
    </location>
</feature>
<evidence type="ECO:0000313" key="8">
    <source>
        <dbReference type="Proteomes" id="UP000245639"/>
    </source>
</evidence>
<dbReference type="Gene3D" id="1.10.10.10">
    <property type="entry name" value="Winged helix-like DNA-binding domain superfamily/Winged helix DNA-binding domain"/>
    <property type="match status" value="1"/>
</dbReference>
<comment type="caution">
    <text evidence="7">The sequence shown here is derived from an EMBL/GenBank/DDBJ whole genome shotgun (WGS) entry which is preliminary data.</text>
</comment>
<dbReference type="InterPro" id="IPR013249">
    <property type="entry name" value="RNA_pol_sigma70_r4_t2"/>
</dbReference>
<keyword evidence="3" id="KW-0731">Sigma factor</keyword>
<dbReference type="GO" id="GO:0006352">
    <property type="term" value="P:DNA-templated transcription initiation"/>
    <property type="evidence" value="ECO:0007669"/>
    <property type="project" value="InterPro"/>
</dbReference>
<reference evidence="7 8" key="1">
    <citation type="submission" date="2018-04" db="EMBL/GenBank/DDBJ databases">
        <title>Genomic Encyclopedia of Type Strains, Phase IV (KMG-IV): sequencing the most valuable type-strain genomes for metagenomic binning, comparative biology and taxonomic classification.</title>
        <authorList>
            <person name="Goeker M."/>
        </authorList>
    </citation>
    <scope>NUCLEOTIDE SEQUENCE [LARGE SCALE GENOMIC DNA]</scope>
    <source>
        <strain evidence="7 8">DSM 45771</strain>
    </source>
</reference>
<organism evidence="7 8">
    <name type="scientific">Actinomycetospora cinnamomea</name>
    <dbReference type="NCBI Taxonomy" id="663609"/>
    <lineage>
        <taxon>Bacteria</taxon>
        <taxon>Bacillati</taxon>
        <taxon>Actinomycetota</taxon>
        <taxon>Actinomycetes</taxon>
        <taxon>Pseudonocardiales</taxon>
        <taxon>Pseudonocardiaceae</taxon>
        <taxon>Actinomycetospora</taxon>
    </lineage>
</organism>
<dbReference type="SUPFAM" id="SSF88659">
    <property type="entry name" value="Sigma3 and sigma4 domains of RNA polymerase sigma factors"/>
    <property type="match status" value="1"/>
</dbReference>
<evidence type="ECO:0000256" key="5">
    <source>
        <dbReference type="ARBA" id="ARBA00023163"/>
    </source>
</evidence>
<gene>
    <name evidence="7" type="ORF">C8D89_110111</name>
</gene>
<dbReference type="SUPFAM" id="SSF88946">
    <property type="entry name" value="Sigma2 domain of RNA polymerase sigma factors"/>
    <property type="match status" value="1"/>
</dbReference>
<dbReference type="GO" id="GO:0016987">
    <property type="term" value="F:sigma factor activity"/>
    <property type="evidence" value="ECO:0007669"/>
    <property type="project" value="UniProtKB-KW"/>
</dbReference>